<organism evidence="1 2">
    <name type="scientific">Corynebacterium variabile (strain DSM 44702 / CIP 107183 / JCM 12073 / NCIMB 30131)</name>
    <name type="common">Corynebacterium mooreparkense</name>
    <dbReference type="NCBI Taxonomy" id="858619"/>
    <lineage>
        <taxon>Bacteria</taxon>
        <taxon>Bacillati</taxon>
        <taxon>Actinomycetota</taxon>
        <taxon>Actinomycetes</taxon>
        <taxon>Mycobacteriales</taxon>
        <taxon>Corynebacteriaceae</taxon>
        <taxon>Corynebacterium</taxon>
    </lineage>
</organism>
<protein>
    <submittedName>
        <fullName evidence="1">Uncharacterized protein</fullName>
    </submittedName>
</protein>
<sequence length="135" mass="15906">MFFTIWGAPAILSQQGAEKLWLVGRIAKWLGTRQDRSVERERRLNADTASALRDDIEALWVDLEEEKARSSEREDRLQATIDTQMGYIEWETSWSRDVILMAAEHGWLPPLPKWHSFTEWRNHIRPDARHPPSER</sequence>
<reference evidence="1 2" key="1">
    <citation type="journal article" date="2011" name="BMC Genomics">
        <title>Complete genome sequence of Corynebacterium variabile DSM 44702 isolated from the surface of smear-ripened cheeses and insights into cheese ripening and flavor generation.</title>
        <authorList>
            <person name="Schroeder J."/>
            <person name="Maus I."/>
            <person name="Trost E."/>
            <person name="Tauch A."/>
        </authorList>
    </citation>
    <scope>NUCLEOTIDE SEQUENCE [LARGE SCALE GENOMIC DNA]</scope>
    <source>
        <strain evidence="2">DSM 44702 / JCM 12073 / NCIMB 30131</strain>
    </source>
</reference>
<dbReference type="STRING" id="858619.CVAR_0881"/>
<dbReference type="KEGG" id="cva:CVAR_0881"/>
<dbReference type="AlphaFoldDB" id="G0HC71"/>
<evidence type="ECO:0000313" key="1">
    <source>
        <dbReference type="EMBL" id="AEK36233.1"/>
    </source>
</evidence>
<accession>G0HC71</accession>
<name>G0HC71_CORVD</name>
<dbReference type="Proteomes" id="UP000006659">
    <property type="component" value="Chromosome"/>
</dbReference>
<gene>
    <name evidence="1" type="ordered locus">CVAR_0881</name>
</gene>
<proteinExistence type="predicted"/>
<evidence type="ECO:0000313" key="2">
    <source>
        <dbReference type="Proteomes" id="UP000006659"/>
    </source>
</evidence>
<dbReference type="EMBL" id="CP002917">
    <property type="protein sequence ID" value="AEK36233.1"/>
    <property type="molecule type" value="Genomic_DNA"/>
</dbReference>
<dbReference type="HOGENOM" id="CLU_1882262_0_0_11"/>